<organism evidence="2 3">
    <name type="scientific">Alkalihalophilus lindianensis</name>
    <dbReference type="NCBI Taxonomy" id="1630542"/>
    <lineage>
        <taxon>Bacteria</taxon>
        <taxon>Bacillati</taxon>
        <taxon>Bacillota</taxon>
        <taxon>Bacilli</taxon>
        <taxon>Bacillales</taxon>
        <taxon>Bacillaceae</taxon>
        <taxon>Alkalihalophilus</taxon>
    </lineage>
</organism>
<protein>
    <submittedName>
        <fullName evidence="2">Aspartate aminotransferase family protein</fullName>
    </submittedName>
</protein>
<dbReference type="GO" id="GO:0008483">
    <property type="term" value="F:transaminase activity"/>
    <property type="evidence" value="ECO:0007669"/>
    <property type="project" value="UniProtKB-KW"/>
</dbReference>
<evidence type="ECO:0000256" key="1">
    <source>
        <dbReference type="ARBA" id="ARBA00001933"/>
    </source>
</evidence>
<evidence type="ECO:0000313" key="3">
    <source>
        <dbReference type="Proteomes" id="UP001287282"/>
    </source>
</evidence>
<keyword evidence="2" id="KW-0808">Transferase</keyword>
<dbReference type="PANTHER" id="PTHR43713:SF3">
    <property type="entry name" value="GLUTAMATE-1-SEMIALDEHYDE 2,1-AMINOMUTASE 1, CHLOROPLASTIC-RELATED"/>
    <property type="match status" value="1"/>
</dbReference>
<evidence type="ECO:0000313" key="2">
    <source>
        <dbReference type="EMBL" id="MDV2687730.1"/>
    </source>
</evidence>
<feature type="non-terminal residue" evidence="2">
    <location>
        <position position="76"/>
    </location>
</feature>
<feature type="non-terminal residue" evidence="2">
    <location>
        <position position="1"/>
    </location>
</feature>
<comment type="caution">
    <text evidence="2">The sequence shown here is derived from an EMBL/GenBank/DDBJ whole genome shotgun (WGS) entry which is preliminary data.</text>
</comment>
<sequence length="76" mass="7693">KPDLMVIGKSIGGGVPCAVYGFSADVAGRMTALNRTGQPGHSGTGTTLSANALAITAMDTMLGEVVTPAAYDHMLR</sequence>
<dbReference type="Gene3D" id="3.40.640.10">
    <property type="entry name" value="Type I PLP-dependent aspartate aminotransferase-like (Major domain)"/>
    <property type="match status" value="1"/>
</dbReference>
<dbReference type="EMBL" id="JAWJBA010001129">
    <property type="protein sequence ID" value="MDV2687730.1"/>
    <property type="molecule type" value="Genomic_DNA"/>
</dbReference>
<name>A0ABU3XIL9_9BACI</name>
<reference evidence="2 3" key="1">
    <citation type="submission" date="2023-10" db="EMBL/GenBank/DDBJ databases">
        <title>Screening of Alkalihalobacillus lindianensis BZ-TG-R113 and Its Alleviation of Salt Stress on Rapeseed Growth.</title>
        <authorList>
            <person name="Zhao B."/>
            <person name="Guo T."/>
        </authorList>
    </citation>
    <scope>NUCLEOTIDE SEQUENCE [LARGE SCALE GENOMIC DNA]</scope>
    <source>
        <strain evidence="2 3">BZ-TG-R113</strain>
    </source>
</reference>
<dbReference type="SUPFAM" id="SSF53383">
    <property type="entry name" value="PLP-dependent transferases"/>
    <property type="match status" value="1"/>
</dbReference>
<dbReference type="InterPro" id="IPR015424">
    <property type="entry name" value="PyrdxlP-dep_Trfase"/>
</dbReference>
<dbReference type="InterPro" id="IPR015421">
    <property type="entry name" value="PyrdxlP-dep_Trfase_major"/>
</dbReference>
<accession>A0ABU3XIL9</accession>
<proteinExistence type="predicted"/>
<keyword evidence="2" id="KW-0032">Aminotransferase</keyword>
<dbReference type="Proteomes" id="UP001287282">
    <property type="component" value="Unassembled WGS sequence"/>
</dbReference>
<dbReference type="PANTHER" id="PTHR43713">
    <property type="entry name" value="GLUTAMATE-1-SEMIALDEHYDE 2,1-AMINOMUTASE"/>
    <property type="match status" value="1"/>
</dbReference>
<comment type="cofactor">
    <cofactor evidence="1">
        <name>pyridoxal 5'-phosphate</name>
        <dbReference type="ChEBI" id="CHEBI:597326"/>
    </cofactor>
</comment>
<keyword evidence="3" id="KW-1185">Reference proteome</keyword>
<gene>
    <name evidence="2" type="ORF">RYX56_25615</name>
</gene>